<dbReference type="GO" id="GO:0004181">
    <property type="term" value="F:metallocarboxypeptidase activity"/>
    <property type="evidence" value="ECO:0007669"/>
    <property type="project" value="InterPro"/>
</dbReference>
<evidence type="ECO:0000256" key="7">
    <source>
        <dbReference type="PROSITE-ProRule" id="PRU01379"/>
    </source>
</evidence>
<feature type="signal peptide" evidence="9">
    <location>
        <begin position="1"/>
        <end position="20"/>
    </location>
</feature>
<feature type="domain" description="Peptidase M14" evidence="10">
    <location>
        <begin position="28"/>
        <end position="312"/>
    </location>
</feature>
<evidence type="ECO:0000256" key="5">
    <source>
        <dbReference type="ARBA" id="ARBA00022833"/>
    </source>
</evidence>
<feature type="region of interest" description="Disordered" evidence="8">
    <location>
        <begin position="359"/>
        <end position="381"/>
    </location>
</feature>
<evidence type="ECO:0000313" key="11">
    <source>
        <dbReference type="EMBL" id="PRY27323.1"/>
    </source>
</evidence>
<dbReference type="Pfam" id="PF00246">
    <property type="entry name" value="Peptidase_M14"/>
    <property type="match status" value="1"/>
</dbReference>
<dbReference type="AlphaFoldDB" id="A0A2T0S1Y2"/>
<dbReference type="Gene3D" id="3.40.630.10">
    <property type="entry name" value="Zn peptidases"/>
    <property type="match status" value="1"/>
</dbReference>
<dbReference type="OrthoDB" id="5294005at2"/>
<comment type="cofactor">
    <cofactor evidence="1">
        <name>Zn(2+)</name>
        <dbReference type="ChEBI" id="CHEBI:29105"/>
    </cofactor>
</comment>
<dbReference type="SMART" id="SM00631">
    <property type="entry name" value="Zn_pept"/>
    <property type="match status" value="1"/>
</dbReference>
<proteinExistence type="inferred from homology"/>
<comment type="caution">
    <text evidence="11">The sequence shown here is derived from an EMBL/GenBank/DDBJ whole genome shotgun (WGS) entry which is preliminary data.</text>
</comment>
<organism evidence="11 12">
    <name type="scientific">Spirosoma oryzae</name>
    <dbReference type="NCBI Taxonomy" id="1469603"/>
    <lineage>
        <taxon>Bacteria</taxon>
        <taxon>Pseudomonadati</taxon>
        <taxon>Bacteroidota</taxon>
        <taxon>Cytophagia</taxon>
        <taxon>Cytophagales</taxon>
        <taxon>Cytophagaceae</taxon>
        <taxon>Spirosoma</taxon>
    </lineage>
</organism>
<keyword evidence="6" id="KW-0482">Metalloprotease</keyword>
<evidence type="ECO:0000256" key="6">
    <source>
        <dbReference type="ARBA" id="ARBA00023049"/>
    </source>
</evidence>
<feature type="chain" id="PRO_5015554316" evidence="9">
    <location>
        <begin position="21"/>
        <end position="562"/>
    </location>
</feature>
<evidence type="ECO:0000256" key="9">
    <source>
        <dbReference type="SAM" id="SignalP"/>
    </source>
</evidence>
<evidence type="ECO:0000256" key="3">
    <source>
        <dbReference type="ARBA" id="ARBA00022670"/>
    </source>
</evidence>
<dbReference type="CDD" id="cd06905">
    <property type="entry name" value="M14-like"/>
    <property type="match status" value="1"/>
</dbReference>
<dbReference type="GO" id="GO:0008270">
    <property type="term" value="F:zinc ion binding"/>
    <property type="evidence" value="ECO:0007669"/>
    <property type="project" value="InterPro"/>
</dbReference>
<evidence type="ECO:0000256" key="8">
    <source>
        <dbReference type="SAM" id="MobiDB-lite"/>
    </source>
</evidence>
<gene>
    <name evidence="11" type="ORF">CLV58_1342</name>
</gene>
<keyword evidence="12" id="KW-1185">Reference proteome</keyword>
<evidence type="ECO:0000313" key="12">
    <source>
        <dbReference type="Proteomes" id="UP000238375"/>
    </source>
</evidence>
<dbReference type="GO" id="GO:0006508">
    <property type="term" value="P:proteolysis"/>
    <property type="evidence" value="ECO:0007669"/>
    <property type="project" value="UniProtKB-KW"/>
</dbReference>
<reference evidence="11 12" key="1">
    <citation type="submission" date="2018-03" db="EMBL/GenBank/DDBJ databases">
        <title>Genomic Encyclopedia of Archaeal and Bacterial Type Strains, Phase II (KMG-II): from individual species to whole genera.</title>
        <authorList>
            <person name="Goeker M."/>
        </authorList>
    </citation>
    <scope>NUCLEOTIDE SEQUENCE [LARGE SCALE GENOMIC DNA]</scope>
    <source>
        <strain evidence="11 12">DSM 28354</strain>
    </source>
</reference>
<sequence length="562" mass="61084">MKHLFCTAFFISLWSPLVQAQSAPTPPGYQDHAQLSARLKTLASRSGNAATVESIGKSLSGKDIWLLTLGRGKATAKPALLLVAGIDGSHLAGTEMAVELAEKLLSSTSDSIRRVLDTKTIYVLPLVSPDAQAQAFAKLRFERTGNARDTDDDRDGRLNEDPFDDLNRDGQITQVRIEDPTGQYVPSKDDARVLVKADPAKGETGRYLVLSEGVDADKDGQFNEDGEGGVAPDKNFTFDYPFFTPGSGEMPVSEPENRALLDFLAKSPNVYAVLTFGPYNNLSEAPKFDRSKTAKRIITGLLEKDATVGEQVSKLYNAQTSLKDAPAQPATKGNFAQTAYYHHGRFSFSTPGWWAPKAVSAPPARRDSSNTSTKPGLAVKGGDDNEDVRFLKWADANGLTNVYVNWTPVDHPDFPGRKAEVGGLVPFARQNPPVRFLADNVQKHVQFMTALAGRMPQIEIVNVRSESLGSNLHRITAQVVNRGLLPTGSDMGDRVRWVPKMKVELKLADKQSVVSGRRIMLRGPMAAGETMDVTFLVSGSGRVTLEAGNAMTGINQQEINLK</sequence>
<comment type="similarity">
    <text evidence="2 7">Belongs to the peptidase M14 family.</text>
</comment>
<evidence type="ECO:0000256" key="4">
    <source>
        <dbReference type="ARBA" id="ARBA00022801"/>
    </source>
</evidence>
<keyword evidence="3" id="KW-0645">Protease</keyword>
<protein>
    <submittedName>
        <fullName evidence="11">Zinc carboxypeptidase</fullName>
    </submittedName>
</protein>
<feature type="active site" description="Proton donor/acceptor" evidence="7">
    <location>
        <position position="284"/>
    </location>
</feature>
<dbReference type="SUPFAM" id="SSF53187">
    <property type="entry name" value="Zn-dependent exopeptidases"/>
    <property type="match status" value="1"/>
</dbReference>
<dbReference type="GO" id="GO:0005615">
    <property type="term" value="C:extracellular space"/>
    <property type="evidence" value="ECO:0007669"/>
    <property type="project" value="TreeGrafter"/>
</dbReference>
<dbReference type="PANTHER" id="PTHR11705">
    <property type="entry name" value="PROTEASE FAMILY M14 CARBOXYPEPTIDASE A,B"/>
    <property type="match status" value="1"/>
</dbReference>
<dbReference type="RefSeq" id="WP_106140547.1">
    <property type="nucleotide sequence ID" value="NZ_PVTE01000034.1"/>
</dbReference>
<keyword evidence="9" id="KW-0732">Signal</keyword>
<evidence type="ECO:0000256" key="2">
    <source>
        <dbReference type="ARBA" id="ARBA00005988"/>
    </source>
</evidence>
<name>A0A2T0S1Y2_9BACT</name>
<dbReference type="Proteomes" id="UP000238375">
    <property type="component" value="Unassembled WGS sequence"/>
</dbReference>
<evidence type="ECO:0000259" key="10">
    <source>
        <dbReference type="PROSITE" id="PS52035"/>
    </source>
</evidence>
<keyword evidence="4" id="KW-0378">Hydrolase</keyword>
<evidence type="ECO:0000256" key="1">
    <source>
        <dbReference type="ARBA" id="ARBA00001947"/>
    </source>
</evidence>
<accession>A0A2T0S1Y2</accession>
<feature type="region of interest" description="Disordered" evidence="8">
    <location>
        <begin position="146"/>
        <end position="167"/>
    </location>
</feature>
<dbReference type="PROSITE" id="PS52035">
    <property type="entry name" value="PEPTIDASE_M14"/>
    <property type="match status" value="1"/>
</dbReference>
<dbReference type="PANTHER" id="PTHR11705:SF143">
    <property type="entry name" value="SLL0236 PROTEIN"/>
    <property type="match status" value="1"/>
</dbReference>
<dbReference type="EMBL" id="PVTE01000034">
    <property type="protein sequence ID" value="PRY27323.1"/>
    <property type="molecule type" value="Genomic_DNA"/>
</dbReference>
<keyword evidence="11" id="KW-0121">Carboxypeptidase</keyword>
<keyword evidence="5" id="KW-0862">Zinc</keyword>
<dbReference type="InterPro" id="IPR000834">
    <property type="entry name" value="Peptidase_M14"/>
</dbReference>